<proteinExistence type="predicted"/>
<keyword evidence="1" id="KW-1133">Transmembrane helix</keyword>
<gene>
    <name evidence="2" type="ORF">A2W59_02440</name>
</gene>
<dbReference type="InterPro" id="IPR043993">
    <property type="entry name" value="T4SS_pilin"/>
</dbReference>
<comment type="caution">
    <text evidence="2">The sequence shown here is derived from an EMBL/GenBank/DDBJ whole genome shotgun (WGS) entry which is preliminary data.</text>
</comment>
<dbReference type="Pfam" id="PF18895">
    <property type="entry name" value="T4SS_pilin"/>
    <property type="match status" value="1"/>
</dbReference>
<accession>A0A1G2PPF4</accession>
<keyword evidence="1" id="KW-0812">Transmembrane</keyword>
<keyword evidence="1" id="KW-0472">Membrane</keyword>
<feature type="transmembrane region" description="Helical" evidence="1">
    <location>
        <begin position="117"/>
        <end position="135"/>
    </location>
</feature>
<sequence length="180" mass="19375">MKNNFAKKTTKILTAAILSAFVLVLFNIETVKAESSSSQSSESGFTYTLLQPLPVAGGYLKDNENVTLKDYLTWAFRFILALAGFLAVMMIVIGGVEYIISGASEAMRGEAKKRIENAIWGLVMALVSYLVLYTINPSLVNFEDNCFFKDCDKKTTSTGDGTFEGGGGGEFGGGGTTGDW</sequence>
<protein>
    <submittedName>
        <fullName evidence="2">Uncharacterized protein</fullName>
    </submittedName>
</protein>
<organism evidence="2 3">
    <name type="scientific">Candidatus Terrybacteria bacterium RIFCSPHIGHO2_02_41_19</name>
    <dbReference type="NCBI Taxonomy" id="1802364"/>
    <lineage>
        <taxon>Bacteria</taxon>
        <taxon>Candidatus Terryibacteriota</taxon>
    </lineage>
</organism>
<evidence type="ECO:0000313" key="2">
    <source>
        <dbReference type="EMBL" id="OHA50225.1"/>
    </source>
</evidence>
<evidence type="ECO:0000256" key="1">
    <source>
        <dbReference type="SAM" id="Phobius"/>
    </source>
</evidence>
<dbReference type="EMBL" id="MHSU01000021">
    <property type="protein sequence ID" value="OHA50225.1"/>
    <property type="molecule type" value="Genomic_DNA"/>
</dbReference>
<reference evidence="2 3" key="1">
    <citation type="journal article" date="2016" name="Nat. Commun.">
        <title>Thousands of microbial genomes shed light on interconnected biogeochemical processes in an aquifer system.</title>
        <authorList>
            <person name="Anantharaman K."/>
            <person name="Brown C.T."/>
            <person name="Hug L.A."/>
            <person name="Sharon I."/>
            <person name="Castelle C.J."/>
            <person name="Probst A.J."/>
            <person name="Thomas B.C."/>
            <person name="Singh A."/>
            <person name="Wilkins M.J."/>
            <person name="Karaoz U."/>
            <person name="Brodie E.L."/>
            <person name="Williams K.H."/>
            <person name="Hubbard S.S."/>
            <person name="Banfield J.F."/>
        </authorList>
    </citation>
    <scope>NUCLEOTIDE SEQUENCE [LARGE SCALE GENOMIC DNA]</scope>
</reference>
<evidence type="ECO:0000313" key="3">
    <source>
        <dbReference type="Proteomes" id="UP000178646"/>
    </source>
</evidence>
<dbReference type="AlphaFoldDB" id="A0A1G2PPF4"/>
<name>A0A1G2PPF4_9BACT</name>
<feature type="transmembrane region" description="Helical" evidence="1">
    <location>
        <begin position="74"/>
        <end position="96"/>
    </location>
</feature>
<dbReference type="Proteomes" id="UP000178646">
    <property type="component" value="Unassembled WGS sequence"/>
</dbReference>